<evidence type="ECO:0000313" key="2">
    <source>
        <dbReference type="EMBL" id="KAG0562081.1"/>
    </source>
</evidence>
<name>A0A8T0GR18_CERPU</name>
<evidence type="ECO:0000256" key="1">
    <source>
        <dbReference type="SAM" id="SignalP"/>
    </source>
</evidence>
<sequence length="49" mass="5504">MLGRTLVHTLPFLSLILVSMNLHCKRIVTFPDNLVHENNPSGQLMTLST</sequence>
<evidence type="ECO:0000313" key="3">
    <source>
        <dbReference type="Proteomes" id="UP000822688"/>
    </source>
</evidence>
<protein>
    <submittedName>
        <fullName evidence="2">Uncharacterized protein</fullName>
    </submittedName>
</protein>
<accession>A0A8T0GR18</accession>
<keyword evidence="1" id="KW-0732">Signal</keyword>
<dbReference type="Proteomes" id="UP000822688">
    <property type="component" value="Chromosome 9"/>
</dbReference>
<dbReference type="AlphaFoldDB" id="A0A8T0GR18"/>
<keyword evidence="3" id="KW-1185">Reference proteome</keyword>
<gene>
    <name evidence="2" type="ORF">KC19_9G116700</name>
</gene>
<reference evidence="2" key="1">
    <citation type="submission" date="2020-06" db="EMBL/GenBank/DDBJ databases">
        <title>WGS assembly of Ceratodon purpureus strain R40.</title>
        <authorList>
            <person name="Carey S.B."/>
            <person name="Jenkins J."/>
            <person name="Shu S."/>
            <person name="Lovell J.T."/>
            <person name="Sreedasyam A."/>
            <person name="Maumus F."/>
            <person name="Tiley G.P."/>
            <person name="Fernandez-Pozo N."/>
            <person name="Barry K."/>
            <person name="Chen C."/>
            <person name="Wang M."/>
            <person name="Lipzen A."/>
            <person name="Daum C."/>
            <person name="Saski C.A."/>
            <person name="Payton A.C."/>
            <person name="Mcbreen J.C."/>
            <person name="Conrad R.E."/>
            <person name="Kollar L.M."/>
            <person name="Olsson S."/>
            <person name="Huttunen S."/>
            <person name="Landis J.B."/>
            <person name="Wickett N.J."/>
            <person name="Johnson M.G."/>
            <person name="Rensing S.A."/>
            <person name="Grimwood J."/>
            <person name="Schmutz J."/>
            <person name="Mcdaniel S.F."/>
        </authorList>
    </citation>
    <scope>NUCLEOTIDE SEQUENCE</scope>
    <source>
        <strain evidence="2">R40</strain>
    </source>
</reference>
<feature type="signal peptide" evidence="1">
    <location>
        <begin position="1"/>
        <end position="24"/>
    </location>
</feature>
<dbReference type="EMBL" id="CM026430">
    <property type="protein sequence ID" value="KAG0562081.1"/>
    <property type="molecule type" value="Genomic_DNA"/>
</dbReference>
<organism evidence="2 3">
    <name type="scientific">Ceratodon purpureus</name>
    <name type="common">Fire moss</name>
    <name type="synonym">Dicranum purpureum</name>
    <dbReference type="NCBI Taxonomy" id="3225"/>
    <lineage>
        <taxon>Eukaryota</taxon>
        <taxon>Viridiplantae</taxon>
        <taxon>Streptophyta</taxon>
        <taxon>Embryophyta</taxon>
        <taxon>Bryophyta</taxon>
        <taxon>Bryophytina</taxon>
        <taxon>Bryopsida</taxon>
        <taxon>Dicranidae</taxon>
        <taxon>Pseudoditrichales</taxon>
        <taxon>Ditrichaceae</taxon>
        <taxon>Ceratodon</taxon>
    </lineage>
</organism>
<proteinExistence type="predicted"/>
<feature type="chain" id="PRO_5035920970" evidence="1">
    <location>
        <begin position="25"/>
        <end position="49"/>
    </location>
</feature>
<comment type="caution">
    <text evidence="2">The sequence shown here is derived from an EMBL/GenBank/DDBJ whole genome shotgun (WGS) entry which is preliminary data.</text>
</comment>